<name>A0ABR4GYT9_9EURO</name>
<evidence type="ECO:0000259" key="2">
    <source>
        <dbReference type="Pfam" id="PF20516"/>
    </source>
</evidence>
<comment type="caution">
    <text evidence="3">The sequence shown here is derived from an EMBL/GenBank/DDBJ whole genome shotgun (WGS) entry which is preliminary data.</text>
</comment>
<organism evidence="3 4">
    <name type="scientific">Aspergillus granulosus</name>
    <dbReference type="NCBI Taxonomy" id="176169"/>
    <lineage>
        <taxon>Eukaryota</taxon>
        <taxon>Fungi</taxon>
        <taxon>Dikarya</taxon>
        <taxon>Ascomycota</taxon>
        <taxon>Pezizomycotina</taxon>
        <taxon>Eurotiomycetes</taxon>
        <taxon>Eurotiomycetidae</taxon>
        <taxon>Eurotiales</taxon>
        <taxon>Aspergillaceae</taxon>
        <taxon>Aspergillus</taxon>
        <taxon>Aspergillus subgen. Nidulantes</taxon>
    </lineage>
</organism>
<feature type="region of interest" description="Disordered" evidence="1">
    <location>
        <begin position="130"/>
        <end position="161"/>
    </location>
</feature>
<dbReference type="Pfam" id="PF20516">
    <property type="entry name" value="PDDEXK_12"/>
    <property type="match status" value="1"/>
</dbReference>
<evidence type="ECO:0000256" key="1">
    <source>
        <dbReference type="SAM" id="MobiDB-lite"/>
    </source>
</evidence>
<feature type="domain" description="PD-(D/E)XK nuclease-like" evidence="2">
    <location>
        <begin position="209"/>
        <end position="456"/>
    </location>
</feature>
<keyword evidence="4" id="KW-1185">Reference proteome</keyword>
<accession>A0ABR4GYT9</accession>
<feature type="compositionally biased region" description="Polar residues" evidence="1">
    <location>
        <begin position="151"/>
        <end position="161"/>
    </location>
</feature>
<gene>
    <name evidence="3" type="ORF">BJX63DRAFT_409688</name>
</gene>
<sequence>MNLDYTQRRVLNWLDSIVPVLDNKSFERPSKRLRLDHDEHAYNKYPGQVLNGDQTSPFRTPPTSDSGFISCLSRLSNMRPVRPMNQTVYTQDIRPDEDDEGQEQRQVPSSLGLQIELTPLPARRKASAINIGSPGSFLPSSSRASSKASKVTRTSSPTKQLRNAELEETGFLRADLCSDAKPGLLSMLTAELGKIDGGFGILPNSLRDDLADQPFIAAWNFGDSPESTKTQLPDIHAMRKIHQLAKTCFQNNHPESSWNNDVHSSILEWVLRDSPSGDNLVSYRYCVTAQIVPEYQPRKSPSKMVDYCICIQPKTDSPQYQAIQSLCKYRPAMSINHTDWADLTKYPIAISIETKGPNIGYETALLQVATWHSAQWRSLHWDIDGGISAHSKEIEFLPGIVVIGHHWWFVATALDKSGKAQTFERLLLGGTESILGIYKLVISLQKLVDWTRDRYWPAFQASVLSL</sequence>
<dbReference type="EMBL" id="JBFXLT010000115">
    <property type="protein sequence ID" value="KAL2808331.1"/>
    <property type="molecule type" value="Genomic_DNA"/>
</dbReference>
<evidence type="ECO:0000313" key="4">
    <source>
        <dbReference type="Proteomes" id="UP001610334"/>
    </source>
</evidence>
<dbReference type="Proteomes" id="UP001610334">
    <property type="component" value="Unassembled WGS sequence"/>
</dbReference>
<evidence type="ECO:0000313" key="3">
    <source>
        <dbReference type="EMBL" id="KAL2808331.1"/>
    </source>
</evidence>
<feature type="compositionally biased region" description="Low complexity" evidence="1">
    <location>
        <begin position="132"/>
        <end position="149"/>
    </location>
</feature>
<dbReference type="InterPro" id="IPR046797">
    <property type="entry name" value="PDDEXK_12"/>
</dbReference>
<reference evidence="3 4" key="1">
    <citation type="submission" date="2024-07" db="EMBL/GenBank/DDBJ databases">
        <title>Section-level genome sequencing and comparative genomics of Aspergillus sections Usti and Cavernicolus.</title>
        <authorList>
            <consortium name="Lawrence Berkeley National Laboratory"/>
            <person name="Nybo J.L."/>
            <person name="Vesth T.C."/>
            <person name="Theobald S."/>
            <person name="Frisvad J.C."/>
            <person name="Larsen T.O."/>
            <person name="Kjaerboelling I."/>
            <person name="Rothschild-Mancinelli K."/>
            <person name="Lyhne E.K."/>
            <person name="Kogle M.E."/>
            <person name="Barry K."/>
            <person name="Clum A."/>
            <person name="Na H."/>
            <person name="Ledsgaard L."/>
            <person name="Lin J."/>
            <person name="Lipzen A."/>
            <person name="Kuo A."/>
            <person name="Riley R."/>
            <person name="Mondo S."/>
            <person name="Labutti K."/>
            <person name="Haridas S."/>
            <person name="Pangalinan J."/>
            <person name="Salamov A.A."/>
            <person name="Simmons B.A."/>
            <person name="Magnuson J.K."/>
            <person name="Chen J."/>
            <person name="Drula E."/>
            <person name="Henrissat B."/>
            <person name="Wiebenga A."/>
            <person name="Lubbers R.J."/>
            <person name="Gomes A.C."/>
            <person name="Makela M.R."/>
            <person name="Stajich J."/>
            <person name="Grigoriev I.V."/>
            <person name="Mortensen U.H."/>
            <person name="De Vries R.P."/>
            <person name="Baker S.E."/>
            <person name="Andersen M.R."/>
        </authorList>
    </citation>
    <scope>NUCLEOTIDE SEQUENCE [LARGE SCALE GENOMIC DNA]</scope>
    <source>
        <strain evidence="3 4">CBS 588.65</strain>
    </source>
</reference>
<proteinExistence type="predicted"/>
<protein>
    <recommendedName>
        <fullName evidence="2">PD-(D/E)XK nuclease-like domain-containing protein</fullName>
    </recommendedName>
</protein>